<keyword evidence="2" id="KW-1185">Reference proteome</keyword>
<proteinExistence type="predicted"/>
<dbReference type="RefSeq" id="WP_106261215.1">
    <property type="nucleotide sequence ID" value="NZ_CAWNSW010000113.1"/>
</dbReference>
<protein>
    <submittedName>
        <fullName evidence="1">Uncharacterized protein</fullName>
    </submittedName>
</protein>
<reference evidence="2" key="1">
    <citation type="submission" date="2018-02" db="EMBL/GenBank/DDBJ databases">
        <authorList>
            <person name="Moore K."/>
            <person name="Momper L."/>
        </authorList>
    </citation>
    <scope>NUCLEOTIDE SEQUENCE [LARGE SCALE GENOMIC DNA]</scope>
    <source>
        <strain evidence="2">ULC18</strain>
    </source>
</reference>
<dbReference type="AlphaFoldDB" id="A0A2T1DSI5"/>
<dbReference type="Proteomes" id="UP000239576">
    <property type="component" value="Unassembled WGS sequence"/>
</dbReference>
<evidence type="ECO:0000313" key="2">
    <source>
        <dbReference type="Proteomes" id="UP000239576"/>
    </source>
</evidence>
<name>A0A2T1DSI5_9CYAN</name>
<evidence type="ECO:0000313" key="1">
    <source>
        <dbReference type="EMBL" id="PSB23476.1"/>
    </source>
</evidence>
<sequence length="78" mass="9104">MLIEMKLPKNRQSRLADDVWIAGEAIARHFRMSSARDGFEIAVRDYAIKMSERDPQFYQLWEQVKNEGIDGTTLTEDN</sequence>
<accession>A0A2T1DSI5</accession>
<dbReference type="OrthoDB" id="9892153at2"/>
<gene>
    <name evidence="1" type="ORF">C7B82_31035</name>
</gene>
<comment type="caution">
    <text evidence="1">The sequence shown here is derived from an EMBL/GenBank/DDBJ whole genome shotgun (WGS) entry which is preliminary data.</text>
</comment>
<reference evidence="1 2" key="2">
    <citation type="submission" date="2018-03" db="EMBL/GenBank/DDBJ databases">
        <title>The ancient ancestry and fast evolution of plastids.</title>
        <authorList>
            <person name="Moore K.R."/>
            <person name="Magnabosco C."/>
            <person name="Momper L."/>
            <person name="Gold D.A."/>
            <person name="Bosak T."/>
            <person name="Fournier G.P."/>
        </authorList>
    </citation>
    <scope>NUCLEOTIDE SEQUENCE [LARGE SCALE GENOMIC DNA]</scope>
    <source>
        <strain evidence="1 2">ULC18</strain>
    </source>
</reference>
<dbReference type="EMBL" id="PVWK01000165">
    <property type="protein sequence ID" value="PSB23476.1"/>
    <property type="molecule type" value="Genomic_DNA"/>
</dbReference>
<organism evidence="1 2">
    <name type="scientific">Stenomitos frigidus ULC18</name>
    <dbReference type="NCBI Taxonomy" id="2107698"/>
    <lineage>
        <taxon>Bacteria</taxon>
        <taxon>Bacillati</taxon>
        <taxon>Cyanobacteriota</taxon>
        <taxon>Cyanophyceae</taxon>
        <taxon>Leptolyngbyales</taxon>
        <taxon>Leptolyngbyaceae</taxon>
        <taxon>Stenomitos</taxon>
    </lineage>
</organism>